<dbReference type="RefSeq" id="WP_074566498.1">
    <property type="nucleotide sequence ID" value="NZ_FNGX01000002.1"/>
</dbReference>
<evidence type="ECO:0000313" key="2">
    <source>
        <dbReference type="EMBL" id="SDL44427.1"/>
    </source>
</evidence>
<keyword evidence="1" id="KW-1133">Transmembrane helix</keyword>
<feature type="transmembrane region" description="Helical" evidence="1">
    <location>
        <begin position="99"/>
        <end position="123"/>
    </location>
</feature>
<keyword evidence="1" id="KW-0812">Transmembrane</keyword>
<feature type="transmembrane region" description="Helical" evidence="1">
    <location>
        <begin position="20"/>
        <end position="40"/>
    </location>
</feature>
<feature type="transmembrane region" description="Helical" evidence="1">
    <location>
        <begin position="156"/>
        <end position="182"/>
    </location>
</feature>
<dbReference type="EMBL" id="FNGX01000002">
    <property type="protein sequence ID" value="SDL44427.1"/>
    <property type="molecule type" value="Genomic_DNA"/>
</dbReference>
<proteinExistence type="predicted"/>
<feature type="transmembrane region" description="Helical" evidence="1">
    <location>
        <begin position="129"/>
        <end position="149"/>
    </location>
</feature>
<dbReference type="AlphaFoldDB" id="A0A1G9K3P7"/>
<dbReference type="CDD" id="cd21807">
    <property type="entry name" value="ABC-2_lan_permease_MutE_EpiE-like"/>
    <property type="match status" value="1"/>
</dbReference>
<feature type="transmembrane region" description="Helical" evidence="1">
    <location>
        <begin position="213"/>
        <end position="234"/>
    </location>
</feature>
<gene>
    <name evidence="2" type="ORF">SAMN05216400_0671</name>
</gene>
<evidence type="ECO:0000313" key="3">
    <source>
        <dbReference type="Proteomes" id="UP000183162"/>
    </source>
</evidence>
<name>A0A1G9K3P7_STREI</name>
<reference evidence="2 3" key="1">
    <citation type="submission" date="2016-10" db="EMBL/GenBank/DDBJ databases">
        <authorList>
            <person name="de Groot N.N."/>
        </authorList>
    </citation>
    <scope>NUCLEOTIDE SEQUENCE [LARGE SCALE GENOMIC DNA]</scope>
    <source>
        <strain evidence="2 3">Sb09</strain>
    </source>
</reference>
<organism evidence="2 3">
    <name type="scientific">Streptococcus equinus</name>
    <name type="common">Streptococcus bovis</name>
    <dbReference type="NCBI Taxonomy" id="1335"/>
    <lineage>
        <taxon>Bacteria</taxon>
        <taxon>Bacillati</taxon>
        <taxon>Bacillota</taxon>
        <taxon>Bacilli</taxon>
        <taxon>Lactobacillales</taxon>
        <taxon>Streptococcaceae</taxon>
        <taxon>Streptococcus</taxon>
    </lineage>
</organism>
<feature type="transmembrane region" description="Helical" evidence="1">
    <location>
        <begin position="46"/>
        <end position="64"/>
    </location>
</feature>
<accession>A0A1G9K3P7</accession>
<dbReference type="InterPro" id="IPR021205">
    <property type="entry name" value="Lanti_perm_SpaE/MutE/EpiE-like"/>
</dbReference>
<dbReference type="OrthoDB" id="2219753at2"/>
<sequence length="244" mass="28198">MKKILKSEWLKQKSSSDKKLLFFVPFLTIFIAVLLSGYSLLESFSVYWWEAIFLYTLIGLLFLYDYKAEEKAGHFQNIHLGKETFKIYLAKLILKVKDIFVATVIFTVIFYLVSLLFSGVMSVTIGKDFLCLLLIMLASIWNLPFLYFLSKWLSPYLLLAGNSLICLLVAPFLAQAPIWYVFPYTYHYKIAYGMMRLKPSGDLDVVGVLDVQLIVTSLVLSVLICLIFIFLLKWRENSDELSKK</sequence>
<evidence type="ECO:0000256" key="1">
    <source>
        <dbReference type="SAM" id="Phobius"/>
    </source>
</evidence>
<dbReference type="Proteomes" id="UP000183162">
    <property type="component" value="Unassembled WGS sequence"/>
</dbReference>
<keyword evidence="1" id="KW-0472">Membrane</keyword>
<protein>
    <submittedName>
        <fullName evidence="2">ABC-2 type transport system permease protein</fullName>
    </submittedName>
</protein>